<gene>
    <name evidence="1" type="ORF">ACFOZ0_04715</name>
</gene>
<sequence length="40" mass="4725">MTDPQALSHYHAELTTWINTEMEHVVLIRAELVTGYRLER</sequence>
<evidence type="ECO:0000313" key="2">
    <source>
        <dbReference type="Proteomes" id="UP001595701"/>
    </source>
</evidence>
<dbReference type="RefSeq" id="WP_310772788.1">
    <property type="nucleotide sequence ID" value="NZ_JBHRWR010000002.1"/>
</dbReference>
<organism evidence="1 2">
    <name type="scientific">Streptomyces yaanensis</name>
    <dbReference type="NCBI Taxonomy" id="1142239"/>
    <lineage>
        <taxon>Bacteria</taxon>
        <taxon>Bacillati</taxon>
        <taxon>Actinomycetota</taxon>
        <taxon>Actinomycetes</taxon>
        <taxon>Kitasatosporales</taxon>
        <taxon>Streptomycetaceae</taxon>
        <taxon>Streptomyces</taxon>
    </lineage>
</organism>
<name>A0ABV7S687_9ACTN</name>
<dbReference type="Proteomes" id="UP001595701">
    <property type="component" value="Unassembled WGS sequence"/>
</dbReference>
<keyword evidence="2" id="KW-1185">Reference proteome</keyword>
<evidence type="ECO:0000313" key="1">
    <source>
        <dbReference type="EMBL" id="MFC3572594.1"/>
    </source>
</evidence>
<protein>
    <submittedName>
        <fullName evidence="1">Uncharacterized protein</fullName>
    </submittedName>
</protein>
<reference evidence="2" key="1">
    <citation type="journal article" date="2019" name="Int. J. Syst. Evol. Microbiol.">
        <title>The Global Catalogue of Microorganisms (GCM) 10K type strain sequencing project: providing services to taxonomists for standard genome sequencing and annotation.</title>
        <authorList>
            <consortium name="The Broad Institute Genomics Platform"/>
            <consortium name="The Broad Institute Genome Sequencing Center for Infectious Disease"/>
            <person name="Wu L."/>
            <person name="Ma J."/>
        </authorList>
    </citation>
    <scope>NUCLEOTIDE SEQUENCE [LARGE SCALE GENOMIC DNA]</scope>
    <source>
        <strain evidence="2">CGMCC 4.7035</strain>
    </source>
</reference>
<accession>A0ABV7S687</accession>
<comment type="caution">
    <text evidence="1">The sequence shown here is derived from an EMBL/GenBank/DDBJ whole genome shotgun (WGS) entry which is preliminary data.</text>
</comment>
<proteinExistence type="predicted"/>
<dbReference type="EMBL" id="JBHRWR010000002">
    <property type="protein sequence ID" value="MFC3572594.1"/>
    <property type="molecule type" value="Genomic_DNA"/>
</dbReference>